<dbReference type="GO" id="GO:0015562">
    <property type="term" value="F:efflux transmembrane transporter activity"/>
    <property type="evidence" value="ECO:0007669"/>
    <property type="project" value="TreeGrafter"/>
</dbReference>
<accession>E6Q4U6</accession>
<dbReference type="AlphaFoldDB" id="E6Q4U6"/>
<feature type="domain" description="Multidrug resistance protein MdtA-like barrel-sandwich hybrid" evidence="1">
    <location>
        <begin position="64"/>
        <end position="242"/>
    </location>
</feature>
<dbReference type="NCBIfam" id="TIGR01730">
    <property type="entry name" value="RND_mfp"/>
    <property type="match status" value="1"/>
</dbReference>
<dbReference type="InterPro" id="IPR058792">
    <property type="entry name" value="Beta-barrel_RND_2"/>
</dbReference>
<dbReference type="Pfam" id="PF25954">
    <property type="entry name" value="Beta-barrel_RND_2"/>
    <property type="match status" value="1"/>
</dbReference>
<dbReference type="Gene3D" id="2.40.50.100">
    <property type="match status" value="2"/>
</dbReference>
<dbReference type="PROSITE" id="PS51257">
    <property type="entry name" value="PROKAR_LIPOPROTEIN"/>
    <property type="match status" value="1"/>
</dbReference>
<dbReference type="PANTHER" id="PTHR30469">
    <property type="entry name" value="MULTIDRUG RESISTANCE PROTEIN MDTA"/>
    <property type="match status" value="1"/>
</dbReference>
<dbReference type="PANTHER" id="PTHR30469:SF15">
    <property type="entry name" value="HLYD FAMILY OF SECRETION PROTEINS"/>
    <property type="match status" value="1"/>
</dbReference>
<comment type="caution">
    <text evidence="4">The sequence shown here is derived from an EMBL/GenBank/DDBJ whole genome shotgun (WGS) entry which is preliminary data.</text>
</comment>
<dbReference type="Gene3D" id="2.40.420.20">
    <property type="match status" value="1"/>
</dbReference>
<feature type="domain" description="YknX-like C-terminal permuted SH3-like" evidence="3">
    <location>
        <begin position="335"/>
        <end position="402"/>
    </location>
</feature>
<dbReference type="GO" id="GO:1990281">
    <property type="term" value="C:efflux pump complex"/>
    <property type="evidence" value="ECO:0007669"/>
    <property type="project" value="TreeGrafter"/>
</dbReference>
<evidence type="ECO:0000313" key="4">
    <source>
        <dbReference type="EMBL" id="CBI02207.1"/>
    </source>
</evidence>
<dbReference type="InterPro" id="IPR058625">
    <property type="entry name" value="MdtA-like_BSH"/>
</dbReference>
<evidence type="ECO:0008006" key="5">
    <source>
        <dbReference type="Google" id="ProtNLM"/>
    </source>
</evidence>
<dbReference type="EMBL" id="CABO01000031">
    <property type="protein sequence ID" value="CBI02207.1"/>
    <property type="molecule type" value="Genomic_DNA"/>
</dbReference>
<dbReference type="Gene3D" id="1.10.287.470">
    <property type="entry name" value="Helix hairpin bin"/>
    <property type="match status" value="1"/>
</dbReference>
<evidence type="ECO:0000259" key="3">
    <source>
        <dbReference type="Pfam" id="PF25989"/>
    </source>
</evidence>
<proteinExistence type="predicted"/>
<dbReference type="InterPro" id="IPR006143">
    <property type="entry name" value="RND_pump_MFP"/>
</dbReference>
<feature type="domain" description="CusB-like beta-barrel" evidence="2">
    <location>
        <begin position="253"/>
        <end position="329"/>
    </location>
</feature>
<sequence>MPGPIRMTISAATIAVLLAACGAKGARAPVPLDVEASPVTAGPIATYLSLDGQVAPYENSTLSFQQSGPVSAVYVNVGDRVTKGEILARIDPSTLEAQLSAAEATAMQSQANARGQQIDLPARNQANDAALSSAKAALANAQLVFNQDTQLFNQKYLSQQALEAARSALAGAQSNYNTALANAQANPSNAESVKAAQAAAQAAAAQANLIRTQIGQTALYAPFDGVVTARMMDPGTMASPAAPALQVSRVDLVWVNVNIPDGDLAYAHAGTPLTFTTTSLPGRLFHARLSAVNAVPTNGTLSYLARVKMQNPGELLRGGMLVTAQLAKQRAKNALIVPRSAVASVQNGDAVFVVNGTKAKQVAVKVGLQTDTESQILSGLSAGQRVITTRPDSLRNGSPVHVVSGGGQ</sequence>
<protein>
    <recommendedName>
        <fullName evidence="5">Secretion protein HlyD</fullName>
    </recommendedName>
</protein>
<dbReference type="Gene3D" id="2.40.30.170">
    <property type="match status" value="1"/>
</dbReference>
<gene>
    <name evidence="4" type="ORF">CARN4_0932</name>
</gene>
<dbReference type="InterPro" id="IPR058637">
    <property type="entry name" value="YknX-like_C"/>
</dbReference>
<evidence type="ECO:0000259" key="1">
    <source>
        <dbReference type="Pfam" id="PF25917"/>
    </source>
</evidence>
<dbReference type="Pfam" id="PF25917">
    <property type="entry name" value="BSH_RND"/>
    <property type="match status" value="1"/>
</dbReference>
<dbReference type="Pfam" id="PF25989">
    <property type="entry name" value="YknX_C"/>
    <property type="match status" value="1"/>
</dbReference>
<organism evidence="4">
    <name type="scientific">mine drainage metagenome</name>
    <dbReference type="NCBI Taxonomy" id="410659"/>
    <lineage>
        <taxon>unclassified sequences</taxon>
        <taxon>metagenomes</taxon>
        <taxon>ecological metagenomes</taxon>
    </lineage>
</organism>
<name>E6Q4U6_9ZZZZ</name>
<evidence type="ECO:0000259" key="2">
    <source>
        <dbReference type="Pfam" id="PF25954"/>
    </source>
</evidence>
<reference evidence="4" key="1">
    <citation type="submission" date="2009-10" db="EMBL/GenBank/DDBJ databases">
        <title>Diversity of trophic interactions inside an arsenic-rich microbial ecosystem.</title>
        <authorList>
            <person name="Bertin P.N."/>
            <person name="Heinrich-Salmeron A."/>
            <person name="Pelletier E."/>
            <person name="Goulhen-Chollet F."/>
            <person name="Arsene-Ploetze F."/>
            <person name="Gallien S."/>
            <person name="Calteau A."/>
            <person name="Vallenet D."/>
            <person name="Casiot C."/>
            <person name="Chane-Woon-Ming B."/>
            <person name="Giloteaux L."/>
            <person name="Barakat M."/>
            <person name="Bonnefoy V."/>
            <person name="Bruneel O."/>
            <person name="Chandler M."/>
            <person name="Cleiss J."/>
            <person name="Duran R."/>
            <person name="Elbaz-Poulichet F."/>
            <person name="Fonknechten N."/>
            <person name="Lauga B."/>
            <person name="Mornico D."/>
            <person name="Ortet P."/>
            <person name="Schaeffer C."/>
            <person name="Siguier P."/>
            <person name="Alexander Thil Smith A."/>
            <person name="Van Dorsselaer A."/>
            <person name="Weissenbach J."/>
            <person name="Medigue C."/>
            <person name="Le Paslier D."/>
        </authorList>
    </citation>
    <scope>NUCLEOTIDE SEQUENCE</scope>
</reference>
<dbReference type="SUPFAM" id="SSF111369">
    <property type="entry name" value="HlyD-like secretion proteins"/>
    <property type="match status" value="2"/>
</dbReference>